<gene>
    <name evidence="2" type="ORF">DM01DRAFT_1135012</name>
</gene>
<dbReference type="AlphaFoldDB" id="A0A1X2G8Y5"/>
<name>A0A1X2G8Y5_9FUNG</name>
<feature type="compositionally biased region" description="Low complexity" evidence="1">
    <location>
        <begin position="268"/>
        <end position="289"/>
    </location>
</feature>
<accession>A0A1X2G8Y5</accession>
<organism evidence="2 3">
    <name type="scientific">Hesseltinella vesiculosa</name>
    <dbReference type="NCBI Taxonomy" id="101127"/>
    <lineage>
        <taxon>Eukaryota</taxon>
        <taxon>Fungi</taxon>
        <taxon>Fungi incertae sedis</taxon>
        <taxon>Mucoromycota</taxon>
        <taxon>Mucoromycotina</taxon>
        <taxon>Mucoromycetes</taxon>
        <taxon>Mucorales</taxon>
        <taxon>Cunninghamellaceae</taxon>
        <taxon>Hesseltinella</taxon>
    </lineage>
</organism>
<evidence type="ECO:0000313" key="3">
    <source>
        <dbReference type="Proteomes" id="UP000242146"/>
    </source>
</evidence>
<sequence length="353" mass="39549">MGYICFVQSHQVTFQAQYCIMSRLVLLKADVMNIVLEKLLGETARNKYTPWPTQFADGKISDVLFIPLPTSVSCHLPPVLVVVQHTVDNVFVLRLMSYALSMIDQYRAPPIILTFAVHPLKYEVQKKTSRNKSKPYLLKYPCQPWARECLFVDKMTLANDLKQPLDPFVSLSVFLTGQHTSLSATDFPSDPTMQLLYGVAARLFHDQITPQEDAGEDLVSLCDDASASIQRALDLLGGDSSSSSQVTDSLHATIQLLGSYKAKYHKSAGPISSSPSPPSSSSSSSSAPPAKVPRINVNDNWAFVVDFIENSIPDQPIPWQRIYDDGKKKQLFSTYSNWKTMKAAYYRWMKRRA</sequence>
<dbReference type="Proteomes" id="UP000242146">
    <property type="component" value="Unassembled WGS sequence"/>
</dbReference>
<feature type="region of interest" description="Disordered" evidence="1">
    <location>
        <begin position="268"/>
        <end position="291"/>
    </location>
</feature>
<evidence type="ECO:0000256" key="1">
    <source>
        <dbReference type="SAM" id="MobiDB-lite"/>
    </source>
</evidence>
<evidence type="ECO:0000313" key="2">
    <source>
        <dbReference type="EMBL" id="ORX48033.1"/>
    </source>
</evidence>
<comment type="caution">
    <text evidence="2">The sequence shown here is derived from an EMBL/GenBank/DDBJ whole genome shotgun (WGS) entry which is preliminary data.</text>
</comment>
<reference evidence="2 3" key="1">
    <citation type="submission" date="2016-07" db="EMBL/GenBank/DDBJ databases">
        <title>Pervasive Adenine N6-methylation of Active Genes in Fungi.</title>
        <authorList>
            <consortium name="DOE Joint Genome Institute"/>
            <person name="Mondo S.J."/>
            <person name="Dannebaum R.O."/>
            <person name="Kuo R.C."/>
            <person name="Labutti K."/>
            <person name="Haridas S."/>
            <person name="Kuo A."/>
            <person name="Salamov A."/>
            <person name="Ahrendt S.R."/>
            <person name="Lipzen A."/>
            <person name="Sullivan W."/>
            <person name="Andreopoulos W.B."/>
            <person name="Clum A."/>
            <person name="Lindquist E."/>
            <person name="Daum C."/>
            <person name="Ramamoorthy G.K."/>
            <person name="Gryganskyi A."/>
            <person name="Culley D."/>
            <person name="Magnuson J.K."/>
            <person name="James T.Y."/>
            <person name="O'Malley M.A."/>
            <person name="Stajich J.E."/>
            <person name="Spatafora J.W."/>
            <person name="Visel A."/>
            <person name="Grigoriev I.V."/>
        </authorList>
    </citation>
    <scope>NUCLEOTIDE SEQUENCE [LARGE SCALE GENOMIC DNA]</scope>
    <source>
        <strain evidence="2 3">NRRL 3301</strain>
    </source>
</reference>
<dbReference type="EMBL" id="MCGT01000031">
    <property type="protein sequence ID" value="ORX48033.1"/>
    <property type="molecule type" value="Genomic_DNA"/>
</dbReference>
<protein>
    <submittedName>
        <fullName evidence="2">Uncharacterized protein</fullName>
    </submittedName>
</protein>
<keyword evidence="3" id="KW-1185">Reference proteome</keyword>
<proteinExistence type="predicted"/>
<dbReference type="OrthoDB" id="2289841at2759"/>